<dbReference type="EMBL" id="CAANCB010000017">
    <property type="protein sequence ID" value="VKB80087.1"/>
    <property type="molecule type" value="Genomic_DNA"/>
</dbReference>
<gene>
    <name evidence="2" type="ORF">GM539_07750</name>
    <name evidence="1" type="ORF">GM545_10745</name>
    <name evidence="4" type="ORF">SAMEA2627268_01470</name>
    <name evidence="5" type="ORF">SAMEA2783718_02332</name>
    <name evidence="3" type="ORF">SAMEA3353631_02142</name>
</gene>
<dbReference type="AlphaFoldDB" id="A0A0B7LJ41"/>
<dbReference type="Proteomes" id="UP000310822">
    <property type="component" value="Unassembled WGS sequence"/>
</dbReference>
<proteinExistence type="predicted"/>
<protein>
    <submittedName>
        <fullName evidence="3">Prophage protein</fullName>
    </submittedName>
</protein>
<dbReference type="RefSeq" id="WP_000922100.1">
    <property type="nucleotide sequence ID" value="NZ_CABFMK010000022.1"/>
</dbReference>
<evidence type="ECO:0000313" key="8">
    <source>
        <dbReference type="Proteomes" id="UP000358702"/>
    </source>
</evidence>
<evidence type="ECO:0000313" key="5">
    <source>
        <dbReference type="EMBL" id="VNB71944.1"/>
    </source>
</evidence>
<dbReference type="Proteomes" id="UP000474228">
    <property type="component" value="Unassembled WGS sequence"/>
</dbReference>
<name>A0A0B7LJ41_STREE</name>
<dbReference type="OMA" id="HRQDMRA"/>
<accession>A0A0B7LJ41</accession>
<dbReference type="Proteomes" id="UP000311381">
    <property type="component" value="Unassembled WGS sequence"/>
</dbReference>
<sequence length="87" mass="10146">MLKVTKTRQLVTEFFAQDGDQQKLVKTTVINTDNKAVSTISETLHDPELYANNRISMRKHEQELREMRYKIEDAILAELEADAEHKE</sequence>
<evidence type="ECO:0000313" key="4">
    <source>
        <dbReference type="EMBL" id="VMC96980.1"/>
    </source>
</evidence>
<evidence type="ECO:0000313" key="9">
    <source>
        <dbReference type="Proteomes" id="UP000467349"/>
    </source>
</evidence>
<dbReference type="OrthoDB" id="2227233at2"/>
<evidence type="ECO:0000313" key="10">
    <source>
        <dbReference type="Proteomes" id="UP000474228"/>
    </source>
</evidence>
<dbReference type="EMBL" id="WNHJ01000028">
    <property type="protein sequence ID" value="MTV63284.1"/>
    <property type="molecule type" value="Genomic_DNA"/>
</dbReference>
<evidence type="ECO:0000313" key="1">
    <source>
        <dbReference type="EMBL" id="MTV44056.1"/>
    </source>
</evidence>
<reference evidence="6 7" key="1">
    <citation type="submission" date="2019-04" db="EMBL/GenBank/DDBJ databases">
        <authorList>
            <consortium name="Pathogen Informatics"/>
        </authorList>
    </citation>
    <scope>NUCLEOTIDE SEQUENCE [LARGE SCALE GENOMIC DNA]</scope>
    <source>
        <strain evidence="3 8">GPSC21</strain>
        <strain evidence="4 7">GPSC47</strain>
        <strain evidence="5 6">GPSC54</strain>
    </source>
</reference>
<dbReference type="EMBL" id="CAAQRO010000010">
    <property type="protein sequence ID" value="VMC96980.1"/>
    <property type="molecule type" value="Genomic_DNA"/>
</dbReference>
<dbReference type="EMBL" id="WNHU01000083">
    <property type="protein sequence ID" value="MTV44056.1"/>
    <property type="molecule type" value="Genomic_DNA"/>
</dbReference>
<evidence type="ECO:0000313" key="6">
    <source>
        <dbReference type="Proteomes" id="UP000310822"/>
    </source>
</evidence>
<evidence type="ECO:0000313" key="3">
    <source>
        <dbReference type="EMBL" id="VKB80087.1"/>
    </source>
</evidence>
<organism evidence="3 8">
    <name type="scientific">Streptococcus pneumoniae</name>
    <dbReference type="NCBI Taxonomy" id="1313"/>
    <lineage>
        <taxon>Bacteria</taxon>
        <taxon>Bacillati</taxon>
        <taxon>Bacillota</taxon>
        <taxon>Bacilli</taxon>
        <taxon>Lactobacillales</taxon>
        <taxon>Streptococcaceae</taxon>
        <taxon>Streptococcus</taxon>
    </lineage>
</organism>
<dbReference type="EMBL" id="CAASIK010000029">
    <property type="protein sequence ID" value="VNB71944.1"/>
    <property type="molecule type" value="Genomic_DNA"/>
</dbReference>
<dbReference type="Proteomes" id="UP000358702">
    <property type="component" value="Unassembled WGS sequence"/>
</dbReference>
<reference evidence="9 10" key="2">
    <citation type="submission" date="2019-11" db="EMBL/GenBank/DDBJ databases">
        <title>Growth characteristics of pneumococcus vary with the chemical composition of the capsule and with environmental conditions.</title>
        <authorList>
            <person name="Tothpal A."/>
            <person name="Desobry K."/>
            <person name="Joshi S."/>
            <person name="Wyllie A.L."/>
            <person name="Weinberger D.M."/>
        </authorList>
    </citation>
    <scope>NUCLEOTIDE SEQUENCE [LARGE SCALE GENOMIC DNA]</scope>
    <source>
        <strain evidence="9">pnumococcus09N</strain>
        <strain evidence="1">Pnumococcus09N</strain>
        <strain evidence="2">Pnumococcus22F</strain>
        <strain evidence="10">pnumococcus22F</strain>
    </source>
</reference>
<evidence type="ECO:0000313" key="2">
    <source>
        <dbReference type="EMBL" id="MTV63284.1"/>
    </source>
</evidence>
<dbReference type="Proteomes" id="UP000467349">
    <property type="component" value="Unassembled WGS sequence"/>
</dbReference>
<evidence type="ECO:0000313" key="7">
    <source>
        <dbReference type="Proteomes" id="UP000311381"/>
    </source>
</evidence>